<organism evidence="2 3">
    <name type="scientific">Streptomyces luteosporeus</name>
    <dbReference type="NCBI Taxonomy" id="173856"/>
    <lineage>
        <taxon>Bacteria</taxon>
        <taxon>Bacillati</taxon>
        <taxon>Actinomycetota</taxon>
        <taxon>Actinomycetes</taxon>
        <taxon>Kitasatosporales</taxon>
        <taxon>Streptomycetaceae</taxon>
        <taxon>Streptomyces</taxon>
    </lineage>
</organism>
<sequence>MDSLLMPWKDVRTRVDTLANMASRPSMRLVRTEPRIRAGTKKLITVNTGWMSGSDLRYAAMVVRARSSSGDSSSRASRRLQWRSSAMSDRSTWRTTSMRVPSVIRGMRLTGRSSRQRDGRQGTGARSSGREAASSMARSYIWSSRATSRAKLTGLTGSARS</sequence>
<evidence type="ECO:0000313" key="3">
    <source>
        <dbReference type="Proteomes" id="UP001500886"/>
    </source>
</evidence>
<feature type="region of interest" description="Disordered" evidence="1">
    <location>
        <begin position="66"/>
        <end position="133"/>
    </location>
</feature>
<name>A0ABN3TLH5_9ACTN</name>
<comment type="caution">
    <text evidence="2">The sequence shown here is derived from an EMBL/GenBank/DDBJ whole genome shotgun (WGS) entry which is preliminary data.</text>
</comment>
<evidence type="ECO:0000256" key="1">
    <source>
        <dbReference type="SAM" id="MobiDB-lite"/>
    </source>
</evidence>
<feature type="compositionally biased region" description="Low complexity" evidence="1">
    <location>
        <begin position="66"/>
        <end position="75"/>
    </location>
</feature>
<protein>
    <submittedName>
        <fullName evidence="2">Uncharacterized protein</fullName>
    </submittedName>
</protein>
<accession>A0ABN3TLH5</accession>
<dbReference type="Proteomes" id="UP001500886">
    <property type="component" value="Unassembled WGS sequence"/>
</dbReference>
<reference evidence="2 3" key="1">
    <citation type="journal article" date="2019" name="Int. J. Syst. Evol. Microbiol.">
        <title>The Global Catalogue of Microorganisms (GCM) 10K type strain sequencing project: providing services to taxonomists for standard genome sequencing and annotation.</title>
        <authorList>
            <consortium name="The Broad Institute Genomics Platform"/>
            <consortium name="The Broad Institute Genome Sequencing Center for Infectious Disease"/>
            <person name="Wu L."/>
            <person name="Ma J."/>
        </authorList>
    </citation>
    <scope>NUCLEOTIDE SEQUENCE [LARGE SCALE GENOMIC DNA]</scope>
    <source>
        <strain evidence="2 3">JCM 4542</strain>
    </source>
</reference>
<gene>
    <name evidence="2" type="ORF">GCM10010315_09980</name>
</gene>
<evidence type="ECO:0000313" key="2">
    <source>
        <dbReference type="EMBL" id="GAA2710326.1"/>
    </source>
</evidence>
<dbReference type="EMBL" id="BAAASL010000003">
    <property type="protein sequence ID" value="GAA2710326.1"/>
    <property type="molecule type" value="Genomic_DNA"/>
</dbReference>
<proteinExistence type="predicted"/>
<feature type="compositionally biased region" description="Low complexity" evidence="1">
    <location>
        <begin position="123"/>
        <end position="133"/>
    </location>
</feature>
<feature type="compositionally biased region" description="Polar residues" evidence="1">
    <location>
        <begin position="82"/>
        <end position="99"/>
    </location>
</feature>
<keyword evidence="3" id="KW-1185">Reference proteome</keyword>